<feature type="region of interest" description="Disordered" evidence="1">
    <location>
        <begin position="1"/>
        <end position="105"/>
    </location>
</feature>
<dbReference type="AlphaFoldDB" id="A0A8J9VJ46"/>
<reference evidence="2" key="1">
    <citation type="submission" date="2021-12" db="EMBL/GenBank/DDBJ databases">
        <authorList>
            <person name="Martin H S."/>
        </authorList>
    </citation>
    <scope>NUCLEOTIDE SEQUENCE</scope>
</reference>
<keyword evidence="3" id="KW-1185">Reference proteome</keyword>
<feature type="non-terminal residue" evidence="2">
    <location>
        <position position="140"/>
    </location>
</feature>
<dbReference type="Proteomes" id="UP000838878">
    <property type="component" value="Chromosome 3"/>
</dbReference>
<feature type="compositionally biased region" description="Basic and acidic residues" evidence="1">
    <location>
        <begin position="43"/>
        <end position="54"/>
    </location>
</feature>
<dbReference type="EMBL" id="OV170223">
    <property type="protein sequence ID" value="CAH0722573.1"/>
    <property type="molecule type" value="Genomic_DNA"/>
</dbReference>
<evidence type="ECO:0000313" key="2">
    <source>
        <dbReference type="EMBL" id="CAH0722573.1"/>
    </source>
</evidence>
<dbReference type="OrthoDB" id="7441002at2759"/>
<gene>
    <name evidence="2" type="ORF">BINO364_LOCUS8513</name>
</gene>
<feature type="compositionally biased region" description="Polar residues" evidence="1">
    <location>
        <begin position="94"/>
        <end position="103"/>
    </location>
</feature>
<feature type="compositionally biased region" description="Basic and acidic residues" evidence="1">
    <location>
        <begin position="18"/>
        <end position="36"/>
    </location>
</feature>
<protein>
    <submittedName>
        <fullName evidence="2">Uncharacterized protein</fullName>
    </submittedName>
</protein>
<evidence type="ECO:0000256" key="1">
    <source>
        <dbReference type="SAM" id="MobiDB-lite"/>
    </source>
</evidence>
<organism evidence="2 3">
    <name type="scientific">Brenthis ino</name>
    <name type="common">lesser marbled fritillary</name>
    <dbReference type="NCBI Taxonomy" id="405034"/>
    <lineage>
        <taxon>Eukaryota</taxon>
        <taxon>Metazoa</taxon>
        <taxon>Ecdysozoa</taxon>
        <taxon>Arthropoda</taxon>
        <taxon>Hexapoda</taxon>
        <taxon>Insecta</taxon>
        <taxon>Pterygota</taxon>
        <taxon>Neoptera</taxon>
        <taxon>Endopterygota</taxon>
        <taxon>Lepidoptera</taxon>
        <taxon>Glossata</taxon>
        <taxon>Ditrysia</taxon>
        <taxon>Papilionoidea</taxon>
        <taxon>Nymphalidae</taxon>
        <taxon>Heliconiinae</taxon>
        <taxon>Argynnini</taxon>
        <taxon>Brenthis</taxon>
    </lineage>
</organism>
<accession>A0A8J9VJ46</accession>
<name>A0A8J9VJ46_9NEOP</name>
<proteinExistence type="predicted"/>
<sequence>MAGNPLRPLQGGSRRTTLFREPRKLVSRTRTEERQVEGGGSSREPRAEAARREVVSAAPAHGGVTINGTSGGPRSSMPLPRQRSHRNPPCSDASRCSHSSTALSKADAVSSRAMAVFCIDARLSPLPPLISIRIGHVRLT</sequence>
<evidence type="ECO:0000313" key="3">
    <source>
        <dbReference type="Proteomes" id="UP000838878"/>
    </source>
</evidence>